<dbReference type="STRING" id="759272.G0S0I7"/>
<keyword evidence="8" id="KW-1185">Reference proteome</keyword>
<feature type="region of interest" description="Disordered" evidence="5">
    <location>
        <begin position="158"/>
        <end position="188"/>
    </location>
</feature>
<protein>
    <submittedName>
        <fullName evidence="7">Uncharacterized protein</fullName>
    </submittedName>
</protein>
<evidence type="ECO:0000256" key="6">
    <source>
        <dbReference type="SAM" id="Phobius"/>
    </source>
</evidence>
<dbReference type="AlphaFoldDB" id="G0S0I7"/>
<dbReference type="PANTHER" id="PTHR15549">
    <property type="entry name" value="PAIRED IMMUNOGLOBULIN-LIKE TYPE 2 RECEPTOR"/>
    <property type="match status" value="1"/>
</dbReference>
<dbReference type="Proteomes" id="UP000008066">
    <property type="component" value="Unassembled WGS sequence"/>
</dbReference>
<feature type="compositionally biased region" description="Low complexity" evidence="5">
    <location>
        <begin position="59"/>
        <end position="113"/>
    </location>
</feature>
<dbReference type="RefSeq" id="XP_006691539.1">
    <property type="nucleotide sequence ID" value="XM_006691476.1"/>
</dbReference>
<dbReference type="KEGG" id="cthr:CTHT_0010160"/>
<dbReference type="InterPro" id="IPR051694">
    <property type="entry name" value="Immunoregulatory_rcpt-like"/>
</dbReference>
<dbReference type="GO" id="GO:0071944">
    <property type="term" value="C:cell periphery"/>
    <property type="evidence" value="ECO:0007669"/>
    <property type="project" value="UniProtKB-ARBA"/>
</dbReference>
<keyword evidence="2 6" id="KW-0812">Transmembrane</keyword>
<organism evidence="8">
    <name type="scientific">Chaetomium thermophilum (strain DSM 1495 / CBS 144.50 / IMI 039719)</name>
    <name type="common">Thermochaetoides thermophila</name>
    <dbReference type="NCBI Taxonomy" id="759272"/>
    <lineage>
        <taxon>Eukaryota</taxon>
        <taxon>Fungi</taxon>
        <taxon>Dikarya</taxon>
        <taxon>Ascomycota</taxon>
        <taxon>Pezizomycotina</taxon>
        <taxon>Sordariomycetes</taxon>
        <taxon>Sordariomycetidae</taxon>
        <taxon>Sordariales</taxon>
        <taxon>Chaetomiaceae</taxon>
        <taxon>Thermochaetoides</taxon>
    </lineage>
</organism>
<keyword evidence="4 6" id="KW-0472">Membrane</keyword>
<evidence type="ECO:0000256" key="1">
    <source>
        <dbReference type="ARBA" id="ARBA00004167"/>
    </source>
</evidence>
<name>G0S0I7_CHATD</name>
<keyword evidence="3 6" id="KW-1133">Transmembrane helix</keyword>
<accession>G0S0I7</accession>
<evidence type="ECO:0000313" key="8">
    <source>
        <dbReference type="Proteomes" id="UP000008066"/>
    </source>
</evidence>
<comment type="subcellular location">
    <subcellularLocation>
        <location evidence="1">Membrane</location>
        <topology evidence="1">Single-pass membrane protein</topology>
    </subcellularLocation>
</comment>
<dbReference type="PANTHER" id="PTHR15549:SF6">
    <property type="entry name" value="MID2 DOMAIN-CONTAINING PROTEIN"/>
    <property type="match status" value="1"/>
</dbReference>
<dbReference type="GO" id="GO:0016020">
    <property type="term" value="C:membrane"/>
    <property type="evidence" value="ECO:0007669"/>
    <property type="project" value="UniProtKB-SubCell"/>
</dbReference>
<dbReference type="EMBL" id="GL988037">
    <property type="protein sequence ID" value="EGS23348.1"/>
    <property type="molecule type" value="Genomic_DNA"/>
</dbReference>
<proteinExistence type="predicted"/>
<gene>
    <name evidence="7" type="ORF">CTHT_0010160</name>
</gene>
<dbReference type="GeneID" id="18255054"/>
<evidence type="ECO:0000256" key="3">
    <source>
        <dbReference type="ARBA" id="ARBA00022989"/>
    </source>
</evidence>
<reference evidence="7 8" key="1">
    <citation type="journal article" date="2011" name="Cell">
        <title>Insight into structure and assembly of the nuclear pore complex by utilizing the genome of a eukaryotic thermophile.</title>
        <authorList>
            <person name="Amlacher S."/>
            <person name="Sarges P."/>
            <person name="Flemming D."/>
            <person name="van Noort V."/>
            <person name="Kunze R."/>
            <person name="Devos D.P."/>
            <person name="Arumugam M."/>
            <person name="Bork P."/>
            <person name="Hurt E."/>
        </authorList>
    </citation>
    <scope>NUCLEOTIDE SEQUENCE [LARGE SCALE GENOMIC DNA]</scope>
    <source>
        <strain evidence="8">DSM 1495 / CBS 144.50 / IMI 039719</strain>
    </source>
</reference>
<feature type="compositionally biased region" description="Basic and acidic residues" evidence="5">
    <location>
        <begin position="159"/>
        <end position="177"/>
    </location>
</feature>
<evidence type="ECO:0000256" key="5">
    <source>
        <dbReference type="SAM" id="MobiDB-lite"/>
    </source>
</evidence>
<evidence type="ECO:0000256" key="4">
    <source>
        <dbReference type="ARBA" id="ARBA00023136"/>
    </source>
</evidence>
<dbReference type="eggNOG" id="ENOG502SWGQ">
    <property type="taxonomic scope" value="Eukaryota"/>
</dbReference>
<dbReference type="OrthoDB" id="4590514at2759"/>
<dbReference type="HOGENOM" id="CLU_811328_0_0_1"/>
<evidence type="ECO:0000256" key="2">
    <source>
        <dbReference type="ARBA" id="ARBA00022692"/>
    </source>
</evidence>
<feature type="transmembrane region" description="Helical" evidence="6">
    <location>
        <begin position="127"/>
        <end position="151"/>
    </location>
</feature>
<evidence type="ECO:0000313" key="7">
    <source>
        <dbReference type="EMBL" id="EGS23348.1"/>
    </source>
</evidence>
<sequence>MERISRDSRSVKLGPADCDSRNGYLWWTCTFTTPSYSGCCRVDPCQQIPVGCPASAEQPVTTAPATVTKAFSSSTTTTEEPSTSSKPTGDISADSSLLPSTASPTISSTSSPDGDNSGHGITISVSALAGIVVGCTIAAIFVALSLFMWWARRKREKREKKELARLDSSRSPGDERVPPGLESVFNPMSQAGPGSVFDRAEGMLPNSLEAHVGHGHPDPDFTHLGRMSKAVSMIGSHLSGGGYSSWTNSLTPATTMVTGPGYMPGGPVLTPSPSELDGTPVYVTHGGTPEPLRGPTELECPGQSVLRYEEGYETRATLNSTEEERQSGTYANSWTRFQNIQV</sequence>
<feature type="region of interest" description="Disordered" evidence="5">
    <location>
        <begin position="56"/>
        <end position="116"/>
    </location>
</feature>